<dbReference type="PANTHER" id="PTHR43652">
    <property type="entry name" value="BASIC AMINO ACID ANTIPORTER YFCC-RELATED"/>
    <property type="match status" value="1"/>
</dbReference>
<evidence type="ECO:0000313" key="9">
    <source>
        <dbReference type="EMBL" id="SEU21340.1"/>
    </source>
</evidence>
<dbReference type="AlphaFoldDB" id="A0A1I0KB53"/>
<evidence type="ECO:0000256" key="1">
    <source>
        <dbReference type="ARBA" id="ARBA00004141"/>
    </source>
</evidence>
<feature type="transmembrane region" description="Helical" evidence="7">
    <location>
        <begin position="6"/>
        <end position="26"/>
    </location>
</feature>
<keyword evidence="4" id="KW-0677">Repeat</keyword>
<evidence type="ECO:0000256" key="3">
    <source>
        <dbReference type="ARBA" id="ARBA00022692"/>
    </source>
</evidence>
<keyword evidence="10" id="KW-1185">Reference proteome</keyword>
<protein>
    <submittedName>
        <fullName evidence="9">Di-and tricarboxylate transporter</fullName>
    </submittedName>
</protein>
<evidence type="ECO:0000256" key="2">
    <source>
        <dbReference type="ARBA" id="ARBA00022448"/>
    </source>
</evidence>
<accession>A0A1I0KB53</accession>
<feature type="transmembrane region" description="Helical" evidence="7">
    <location>
        <begin position="323"/>
        <end position="343"/>
    </location>
</feature>
<keyword evidence="3 7" id="KW-0812">Transmembrane</keyword>
<sequence>MTPQITIVLIIFLLFIALILSGKVKIHVAAMMIPIALEITGVLDFKAAWGGMLNSSIVMMAAMFVVGAAVGKTSIVSRLSKTLIRGESSDFKIMLGISVPIILLSCVVNATAIMTIMIPMIVGICAEQKRPLSKFVFASACLAQLWAGFIPIGGNAGGYLAQNTIVENLGGTGTFTYFTNMVVKAPAIIFLTPVIIWLTVKMAPDLGNVPTAAEANASTPGAGKNRGGGMTPGQEKLTAVIFGATILGIMTCAILKINTWYPACVGAMVLVLSGVINDREAIKAMSNPVIFITIGTMPLSTALKTTGADVLLADTFNKLTGNMSPFMTMVSMYIVCFVLTQFVTNSAVNNAFKTLAALICVQNGFDARALMLSCQEGSSNCYLTPMAAPAMTMAYEAGGYKMKDYLKMGFVLCIIRFILFVVYVPFVFPLQ</sequence>
<dbReference type="RefSeq" id="WP_092371873.1">
    <property type="nucleotide sequence ID" value="NZ_DAINWJ010000362.1"/>
</dbReference>
<feature type="transmembrane region" description="Helical" evidence="7">
    <location>
        <begin position="136"/>
        <end position="161"/>
    </location>
</feature>
<evidence type="ECO:0000259" key="8">
    <source>
        <dbReference type="Pfam" id="PF03600"/>
    </source>
</evidence>
<feature type="transmembrane region" description="Helical" evidence="7">
    <location>
        <begin position="260"/>
        <end position="277"/>
    </location>
</feature>
<dbReference type="Pfam" id="PF03600">
    <property type="entry name" value="CitMHS"/>
    <property type="match status" value="1"/>
</dbReference>
<dbReference type="GeneID" id="93279241"/>
<feature type="transmembrane region" description="Helical" evidence="7">
    <location>
        <begin position="409"/>
        <end position="428"/>
    </location>
</feature>
<evidence type="ECO:0000256" key="5">
    <source>
        <dbReference type="ARBA" id="ARBA00022989"/>
    </source>
</evidence>
<dbReference type="Proteomes" id="UP000198508">
    <property type="component" value="Unassembled WGS sequence"/>
</dbReference>
<evidence type="ECO:0000313" key="10">
    <source>
        <dbReference type="Proteomes" id="UP000198508"/>
    </source>
</evidence>
<dbReference type="GO" id="GO:0055085">
    <property type="term" value="P:transmembrane transport"/>
    <property type="evidence" value="ECO:0007669"/>
    <property type="project" value="InterPro"/>
</dbReference>
<name>A0A1I0KB53_9FIRM</name>
<feature type="transmembrane region" description="Helical" evidence="7">
    <location>
        <begin position="284"/>
        <end position="303"/>
    </location>
</feature>
<proteinExistence type="predicted"/>
<dbReference type="InterPro" id="IPR051679">
    <property type="entry name" value="DASS-Related_Transporters"/>
</dbReference>
<feature type="transmembrane region" description="Helical" evidence="7">
    <location>
        <begin position="91"/>
        <end position="124"/>
    </location>
</feature>
<dbReference type="GO" id="GO:0005886">
    <property type="term" value="C:plasma membrane"/>
    <property type="evidence" value="ECO:0007669"/>
    <property type="project" value="TreeGrafter"/>
</dbReference>
<reference evidence="10" key="1">
    <citation type="submission" date="2016-10" db="EMBL/GenBank/DDBJ databases">
        <authorList>
            <person name="Varghese N."/>
            <person name="Submissions S."/>
        </authorList>
    </citation>
    <scope>NUCLEOTIDE SEQUENCE [LARGE SCALE GENOMIC DNA]</scope>
    <source>
        <strain evidence="10">NLAE-zl-G277</strain>
    </source>
</reference>
<feature type="transmembrane region" description="Helical" evidence="7">
    <location>
        <begin position="47"/>
        <end position="71"/>
    </location>
</feature>
<comment type="subcellular location">
    <subcellularLocation>
        <location evidence="1">Membrane</location>
        <topology evidence="1">Multi-pass membrane protein</topology>
    </subcellularLocation>
</comment>
<feature type="transmembrane region" description="Helical" evidence="7">
    <location>
        <begin position="237"/>
        <end position="254"/>
    </location>
</feature>
<keyword evidence="2" id="KW-0813">Transport</keyword>
<gene>
    <name evidence="9" type="ORF">SAMN05216313_16015</name>
</gene>
<organism evidence="9 10">
    <name type="scientific">Enterocloster lavalensis</name>
    <dbReference type="NCBI Taxonomy" id="460384"/>
    <lineage>
        <taxon>Bacteria</taxon>
        <taxon>Bacillati</taxon>
        <taxon>Bacillota</taxon>
        <taxon>Clostridia</taxon>
        <taxon>Lachnospirales</taxon>
        <taxon>Lachnospiraceae</taxon>
        <taxon>Enterocloster</taxon>
    </lineage>
</organism>
<feature type="domain" description="Citrate transporter-like" evidence="8">
    <location>
        <begin position="16"/>
        <end position="367"/>
    </location>
</feature>
<feature type="transmembrane region" description="Helical" evidence="7">
    <location>
        <begin position="181"/>
        <end position="200"/>
    </location>
</feature>
<dbReference type="PANTHER" id="PTHR43652:SF1">
    <property type="entry name" value="RESPONSE REGULATOR"/>
    <property type="match status" value="1"/>
</dbReference>
<dbReference type="InterPro" id="IPR004680">
    <property type="entry name" value="Cit_transptr-like_dom"/>
</dbReference>
<dbReference type="STRING" id="460384.SAMN05216313_16015"/>
<keyword evidence="6 7" id="KW-0472">Membrane</keyword>
<evidence type="ECO:0000256" key="7">
    <source>
        <dbReference type="SAM" id="Phobius"/>
    </source>
</evidence>
<evidence type="ECO:0000256" key="4">
    <source>
        <dbReference type="ARBA" id="ARBA00022737"/>
    </source>
</evidence>
<evidence type="ECO:0000256" key="6">
    <source>
        <dbReference type="ARBA" id="ARBA00023136"/>
    </source>
</evidence>
<dbReference type="EMBL" id="FOIM01000060">
    <property type="protein sequence ID" value="SEU21340.1"/>
    <property type="molecule type" value="Genomic_DNA"/>
</dbReference>
<keyword evidence="5 7" id="KW-1133">Transmembrane helix</keyword>